<evidence type="ECO:0000256" key="3">
    <source>
        <dbReference type="ARBA" id="ARBA00023143"/>
    </source>
</evidence>
<evidence type="ECO:0000259" key="4">
    <source>
        <dbReference type="Pfam" id="PF00700"/>
    </source>
</evidence>
<reference evidence="5 6" key="1">
    <citation type="submission" date="2023-01" db="EMBL/GenBank/DDBJ databases">
        <title>Novel species of the genus Asticcacaulis isolated from rivers.</title>
        <authorList>
            <person name="Lu H."/>
        </authorList>
    </citation>
    <scope>NUCLEOTIDE SEQUENCE [LARGE SCALE GENOMIC DNA]</scope>
    <source>
        <strain evidence="5 6">BYS171W</strain>
    </source>
</reference>
<protein>
    <submittedName>
        <fullName evidence="5">Flagellin</fullName>
    </submittedName>
</protein>
<organism evidence="5 6">
    <name type="scientific">Asticcacaulis aquaticus</name>
    <dbReference type="NCBI Taxonomy" id="2984212"/>
    <lineage>
        <taxon>Bacteria</taxon>
        <taxon>Pseudomonadati</taxon>
        <taxon>Pseudomonadota</taxon>
        <taxon>Alphaproteobacteria</taxon>
        <taxon>Caulobacterales</taxon>
        <taxon>Caulobacteraceae</taxon>
        <taxon>Asticcacaulis</taxon>
    </lineage>
</organism>
<evidence type="ECO:0000256" key="2">
    <source>
        <dbReference type="ARBA" id="ARBA00005709"/>
    </source>
</evidence>
<dbReference type="Pfam" id="PF00700">
    <property type="entry name" value="Flagellin_C"/>
    <property type="match status" value="1"/>
</dbReference>
<keyword evidence="5" id="KW-0966">Cell projection</keyword>
<sequence>MRISTGQIWNNALSNLMQAQNRQNEANNQVSSQKIASDLGGYGRSSEVIAAYQSSLTRTNGYTEVAKSVSDRLDSQNVALERASDGIMTAKEGIQNAIATDSLDSLMTTLQSSYMAFADGINYKHQGSYLFSGGREDTLPLAANNLDELAATTSATAFANGTVKKTSKIDGTTTLQTGMLASDLGGEAADLFRQIKQFADANQPMTGKMTEAQQTFMQDMATKLGAAYDKMIDATALNGTFQNRVDNTMTSLESQASSLENLISDKTDVNMAEAYTRLEQAQLAVQASAQVVSNLRSTSLLDLLR</sequence>
<evidence type="ECO:0000313" key="5">
    <source>
        <dbReference type="EMBL" id="MDC7683173.1"/>
    </source>
</evidence>
<comment type="caution">
    <text evidence="5">The sequence shown here is derived from an EMBL/GenBank/DDBJ whole genome shotgun (WGS) entry which is preliminary data.</text>
</comment>
<feature type="domain" description="Flagellin C-terminal" evidence="4">
    <location>
        <begin position="225"/>
        <end position="304"/>
    </location>
</feature>
<evidence type="ECO:0000313" key="6">
    <source>
        <dbReference type="Proteomes" id="UP001214854"/>
    </source>
</evidence>
<comment type="similarity">
    <text evidence="2">Belongs to the bacterial flagellin family.</text>
</comment>
<keyword evidence="5" id="KW-0282">Flagellum</keyword>
<dbReference type="EMBL" id="JAQQKX010000005">
    <property type="protein sequence ID" value="MDC7683173.1"/>
    <property type="molecule type" value="Genomic_DNA"/>
</dbReference>
<keyword evidence="6" id="KW-1185">Reference proteome</keyword>
<proteinExistence type="inferred from homology"/>
<gene>
    <name evidence="5" type="ORF">PQU92_07785</name>
</gene>
<dbReference type="InterPro" id="IPR001492">
    <property type="entry name" value="Flagellin"/>
</dbReference>
<keyword evidence="3" id="KW-0975">Bacterial flagellum</keyword>
<name>A0ABT5HSX4_9CAUL</name>
<dbReference type="Proteomes" id="UP001214854">
    <property type="component" value="Unassembled WGS sequence"/>
</dbReference>
<keyword evidence="5" id="KW-0969">Cilium</keyword>
<evidence type="ECO:0000256" key="1">
    <source>
        <dbReference type="ARBA" id="ARBA00004365"/>
    </source>
</evidence>
<dbReference type="SUPFAM" id="SSF64518">
    <property type="entry name" value="Phase 1 flagellin"/>
    <property type="match status" value="1"/>
</dbReference>
<accession>A0ABT5HSX4</accession>
<dbReference type="PANTHER" id="PTHR42792:SF1">
    <property type="entry name" value="FLAGELLAR HOOK-ASSOCIATED PROTEIN 3"/>
    <property type="match status" value="1"/>
</dbReference>
<comment type="subcellular location">
    <subcellularLocation>
        <location evidence="1">Bacterial flagellum</location>
    </subcellularLocation>
</comment>
<dbReference type="PANTHER" id="PTHR42792">
    <property type="entry name" value="FLAGELLIN"/>
    <property type="match status" value="1"/>
</dbReference>
<dbReference type="Gene3D" id="1.20.1330.10">
    <property type="entry name" value="f41 fragment of flagellin, N-terminal domain"/>
    <property type="match status" value="1"/>
</dbReference>
<dbReference type="RefSeq" id="WP_272747652.1">
    <property type="nucleotide sequence ID" value="NZ_JAQQKX010000005.1"/>
</dbReference>
<dbReference type="InterPro" id="IPR046358">
    <property type="entry name" value="Flagellin_C"/>
</dbReference>